<evidence type="ECO:0000256" key="2">
    <source>
        <dbReference type="SAM" id="SignalP"/>
    </source>
</evidence>
<keyword evidence="2" id="KW-0732">Signal</keyword>
<dbReference type="SMART" id="SM00028">
    <property type="entry name" value="TPR"/>
    <property type="match status" value="3"/>
</dbReference>
<feature type="signal peptide" evidence="2">
    <location>
        <begin position="1"/>
        <end position="22"/>
    </location>
</feature>
<evidence type="ECO:0000313" key="3">
    <source>
        <dbReference type="EMBL" id="RAK65100.1"/>
    </source>
</evidence>
<dbReference type="Gene3D" id="1.25.40.10">
    <property type="entry name" value="Tetratricopeptide repeat domain"/>
    <property type="match status" value="2"/>
</dbReference>
<keyword evidence="4" id="KW-1185">Reference proteome</keyword>
<feature type="chain" id="PRO_5016301729" evidence="2">
    <location>
        <begin position="23"/>
        <end position="293"/>
    </location>
</feature>
<dbReference type="OrthoDB" id="935812at2"/>
<comment type="caution">
    <text evidence="3">The sequence shown here is derived from an EMBL/GenBank/DDBJ whole genome shotgun (WGS) entry which is preliminary data.</text>
</comment>
<reference evidence="4" key="1">
    <citation type="submission" date="2018-05" db="EMBL/GenBank/DDBJ databases">
        <authorList>
            <person name="Nie L."/>
        </authorList>
    </citation>
    <scope>NUCLEOTIDE SEQUENCE [LARGE SCALE GENOMIC DNA]</scope>
    <source>
        <strain evidence="4">NL</strain>
    </source>
</reference>
<accession>A0A328BC58</accession>
<proteinExistence type="predicted"/>
<sequence length="293" mass="33398">MVKSLLCCLSLLLSLNSCQGQSAPAQQPAADPCANRRYQDSLVTRYQDSLVTRYLENGAQRFGYNHPNWEKYCDSLIAACPNVAEAYREKAIPYLKNGDYARAFPLEDRAVVLDPKRNTAYRAFLKCIFTKDYAGALVDFERAEQLTPGGYEMDHTYWFYRGLCHLELGQLEQAAAALQRDVAAQQGGDQRREPHFNTLFYQGVVELERRRYPQAEALLTACLRIYSSFPDAHYYLALALRQRGQDAASRQHLLLARAGLQKGYGLNEDNVYYANYPHQITRYEVEQALQPAP</sequence>
<protein>
    <submittedName>
        <fullName evidence="3">Uncharacterized protein</fullName>
    </submittedName>
</protein>
<dbReference type="RefSeq" id="WP_111479185.1">
    <property type="nucleotide sequence ID" value="NZ_QHKM01000005.1"/>
</dbReference>
<dbReference type="AlphaFoldDB" id="A0A328BC58"/>
<dbReference type="PROSITE" id="PS50005">
    <property type="entry name" value="TPR"/>
    <property type="match status" value="1"/>
</dbReference>
<name>A0A328BC58_9BACT</name>
<dbReference type="EMBL" id="QHKM01000005">
    <property type="protein sequence ID" value="RAK65100.1"/>
    <property type="molecule type" value="Genomic_DNA"/>
</dbReference>
<organism evidence="3 4">
    <name type="scientific">Hymenobacter edaphi</name>
    <dbReference type="NCBI Taxonomy" id="2211146"/>
    <lineage>
        <taxon>Bacteria</taxon>
        <taxon>Pseudomonadati</taxon>
        <taxon>Bacteroidota</taxon>
        <taxon>Cytophagia</taxon>
        <taxon>Cytophagales</taxon>
        <taxon>Hymenobacteraceae</taxon>
        <taxon>Hymenobacter</taxon>
    </lineage>
</organism>
<feature type="repeat" description="TPR" evidence="1">
    <location>
        <begin position="84"/>
        <end position="117"/>
    </location>
</feature>
<evidence type="ECO:0000313" key="4">
    <source>
        <dbReference type="Proteomes" id="UP000248553"/>
    </source>
</evidence>
<keyword evidence="1" id="KW-0802">TPR repeat</keyword>
<dbReference type="SUPFAM" id="SSF48452">
    <property type="entry name" value="TPR-like"/>
    <property type="match status" value="1"/>
</dbReference>
<dbReference type="Proteomes" id="UP000248553">
    <property type="component" value="Unassembled WGS sequence"/>
</dbReference>
<gene>
    <name evidence="3" type="ORF">DLM85_16280</name>
</gene>
<evidence type="ECO:0000256" key="1">
    <source>
        <dbReference type="PROSITE-ProRule" id="PRU00339"/>
    </source>
</evidence>
<dbReference type="InterPro" id="IPR011990">
    <property type="entry name" value="TPR-like_helical_dom_sf"/>
</dbReference>
<dbReference type="InterPro" id="IPR019734">
    <property type="entry name" value="TPR_rpt"/>
</dbReference>
<dbReference type="Pfam" id="PF13432">
    <property type="entry name" value="TPR_16"/>
    <property type="match status" value="2"/>
</dbReference>